<dbReference type="GO" id="GO:0010468">
    <property type="term" value="P:regulation of gene expression"/>
    <property type="evidence" value="ECO:0000318"/>
    <property type="project" value="GO_Central"/>
</dbReference>
<reference evidence="10" key="3">
    <citation type="submission" date="2025-09" db="UniProtKB">
        <authorList>
            <consortium name="Ensembl"/>
        </authorList>
    </citation>
    <scope>IDENTIFICATION</scope>
    <source>
        <strain evidence="10">Thoroughbred</strain>
    </source>
</reference>
<dbReference type="GO" id="GO:0005737">
    <property type="term" value="C:cytoplasm"/>
    <property type="evidence" value="ECO:0000318"/>
    <property type="project" value="GO_Central"/>
</dbReference>
<reference evidence="10" key="2">
    <citation type="submission" date="2025-08" db="UniProtKB">
        <authorList>
            <consortium name="Ensembl"/>
        </authorList>
    </citation>
    <scope>IDENTIFICATION</scope>
    <source>
        <strain evidence="10">Thoroughbred</strain>
    </source>
</reference>
<sequence>MVSGILVDIKEEVTGSICLVLLTKPLSLDCGHSFCQTCITTNNKESRIGQEGESNCPVCQTPYEPSNLPPHWHVDNIVERLREVKLSSEEEQKKRDLCVHHEEKLLLFCKEDGKVICWLCELSQEHHGHHTFLIEDVAQEYHVRDQDGEKTGKKMMLEGKSPLYFGF</sequence>
<dbReference type="PROSITE" id="PS50119">
    <property type="entry name" value="ZF_BBOX"/>
    <property type="match status" value="1"/>
</dbReference>
<feature type="domain" description="RING-type" evidence="8">
    <location>
        <begin position="17"/>
        <end position="60"/>
    </location>
</feature>
<dbReference type="GO" id="GO:0045087">
    <property type="term" value="P:innate immune response"/>
    <property type="evidence" value="ECO:0000318"/>
    <property type="project" value="GO_Central"/>
</dbReference>
<evidence type="ECO:0000256" key="2">
    <source>
        <dbReference type="ARBA" id="ARBA00022490"/>
    </source>
</evidence>
<dbReference type="GO" id="GO:0032880">
    <property type="term" value="P:regulation of protein localization"/>
    <property type="evidence" value="ECO:0000318"/>
    <property type="project" value="GO_Central"/>
</dbReference>
<reference evidence="10 11" key="1">
    <citation type="journal article" date="2009" name="Science">
        <title>Genome sequence, comparative analysis, and population genetics of the domestic horse.</title>
        <authorList>
            <consortium name="Broad Institute Genome Sequencing Platform"/>
            <consortium name="Broad Institute Whole Genome Assembly Team"/>
            <person name="Wade C.M."/>
            <person name="Giulotto E."/>
            <person name="Sigurdsson S."/>
            <person name="Zoli M."/>
            <person name="Gnerre S."/>
            <person name="Imsland F."/>
            <person name="Lear T.L."/>
            <person name="Adelson D.L."/>
            <person name="Bailey E."/>
            <person name="Bellone R.R."/>
            <person name="Bloecker H."/>
            <person name="Distl O."/>
            <person name="Edgar R.C."/>
            <person name="Garber M."/>
            <person name="Leeb T."/>
            <person name="Mauceli E."/>
            <person name="MacLeod J.N."/>
            <person name="Penedo M.C.T."/>
            <person name="Raison J.M."/>
            <person name="Sharpe T."/>
            <person name="Vogel J."/>
            <person name="Andersson L."/>
            <person name="Antczak D.F."/>
            <person name="Biagi T."/>
            <person name="Binns M.M."/>
            <person name="Chowdhary B.P."/>
            <person name="Coleman S.J."/>
            <person name="Della Valle G."/>
            <person name="Fryc S."/>
            <person name="Guerin G."/>
            <person name="Hasegawa T."/>
            <person name="Hill E.W."/>
            <person name="Jurka J."/>
            <person name="Kiialainen A."/>
            <person name="Lindgren G."/>
            <person name="Liu J."/>
            <person name="Magnani E."/>
            <person name="Mickelson J.R."/>
            <person name="Murray J."/>
            <person name="Nergadze S.G."/>
            <person name="Onofrio R."/>
            <person name="Pedroni S."/>
            <person name="Piras M.F."/>
            <person name="Raudsepp T."/>
            <person name="Rocchi M."/>
            <person name="Roeed K.H."/>
            <person name="Ryder O.A."/>
            <person name="Searle S."/>
            <person name="Skow L."/>
            <person name="Swinburne J.E."/>
            <person name="Syvaenen A.C."/>
            <person name="Tozaki T."/>
            <person name="Valberg S.J."/>
            <person name="Vaudin M."/>
            <person name="White J.R."/>
            <person name="Zody M.C."/>
            <person name="Lander E.S."/>
            <person name="Lindblad-Toh K."/>
        </authorList>
    </citation>
    <scope>NUCLEOTIDE SEQUENCE [LARGE SCALE GENOMIC DNA]</scope>
    <source>
        <strain evidence="10 11">Thoroughbred</strain>
    </source>
</reference>
<feature type="domain" description="B box-type" evidence="9">
    <location>
        <begin position="93"/>
        <end position="134"/>
    </location>
</feature>
<evidence type="ECO:0000313" key="11">
    <source>
        <dbReference type="Proteomes" id="UP000002281"/>
    </source>
</evidence>
<dbReference type="FunFam" id="3.30.160.60:FF:000386">
    <property type="entry name" value="Tripartite motif-containing 5 (Predicted)"/>
    <property type="match status" value="1"/>
</dbReference>
<dbReference type="AlphaFoldDB" id="A0A9L0SU61"/>
<dbReference type="InterPro" id="IPR000315">
    <property type="entry name" value="Znf_B-box"/>
</dbReference>
<evidence type="ECO:0000259" key="8">
    <source>
        <dbReference type="PROSITE" id="PS50089"/>
    </source>
</evidence>
<dbReference type="Pfam" id="PF00643">
    <property type="entry name" value="zf-B_box"/>
    <property type="match status" value="1"/>
</dbReference>
<dbReference type="Pfam" id="PF15227">
    <property type="entry name" value="zf-C3HC4_4"/>
    <property type="match status" value="1"/>
</dbReference>
<dbReference type="GO" id="GO:0008270">
    <property type="term" value="F:zinc ion binding"/>
    <property type="evidence" value="ECO:0007669"/>
    <property type="project" value="UniProtKB-KW"/>
</dbReference>
<evidence type="ECO:0000256" key="4">
    <source>
        <dbReference type="ARBA" id="ARBA00022771"/>
    </source>
</evidence>
<keyword evidence="3" id="KW-0479">Metal-binding</keyword>
<evidence type="ECO:0000313" key="10">
    <source>
        <dbReference type="Ensembl" id="ENSECAP00000077773.1"/>
    </source>
</evidence>
<proteinExistence type="predicted"/>
<protein>
    <recommendedName>
        <fullName evidence="12">Tripartite motif containing 5</fullName>
    </recommendedName>
</protein>
<dbReference type="SMART" id="SM00336">
    <property type="entry name" value="BBOX"/>
    <property type="match status" value="1"/>
</dbReference>
<dbReference type="SUPFAM" id="SSF57850">
    <property type="entry name" value="RING/U-box"/>
    <property type="match status" value="1"/>
</dbReference>
<dbReference type="InterPro" id="IPR017907">
    <property type="entry name" value="Znf_RING_CS"/>
</dbReference>
<dbReference type="Gene3D" id="3.30.40.10">
    <property type="entry name" value="Zinc/RING finger domain, C3HC4 (zinc finger)"/>
    <property type="match status" value="1"/>
</dbReference>
<dbReference type="GO" id="GO:0042803">
    <property type="term" value="F:protein homodimerization activity"/>
    <property type="evidence" value="ECO:0000318"/>
    <property type="project" value="GO_Central"/>
</dbReference>
<keyword evidence="6" id="KW-0175">Coiled coil</keyword>
<dbReference type="GO" id="GO:0061630">
    <property type="term" value="F:ubiquitin protein ligase activity"/>
    <property type="evidence" value="ECO:0000318"/>
    <property type="project" value="GO_Central"/>
</dbReference>
<keyword evidence="5" id="KW-0862">Zinc</keyword>
<keyword evidence="11" id="KW-1185">Reference proteome</keyword>
<evidence type="ECO:0008006" key="12">
    <source>
        <dbReference type="Google" id="ProtNLM"/>
    </source>
</evidence>
<dbReference type="SMART" id="SM00184">
    <property type="entry name" value="RING"/>
    <property type="match status" value="1"/>
</dbReference>
<dbReference type="SUPFAM" id="SSF57845">
    <property type="entry name" value="B-box zinc-binding domain"/>
    <property type="match status" value="1"/>
</dbReference>
<accession>A0A9L0SU61</accession>
<evidence type="ECO:0000256" key="7">
    <source>
        <dbReference type="PROSITE-ProRule" id="PRU00024"/>
    </source>
</evidence>
<dbReference type="PROSITE" id="PS50089">
    <property type="entry name" value="ZF_RING_2"/>
    <property type="match status" value="1"/>
</dbReference>
<dbReference type="CDD" id="cd19761">
    <property type="entry name" value="Bbox2_TRIM5-like"/>
    <property type="match status" value="1"/>
</dbReference>
<keyword evidence="2" id="KW-0963">Cytoplasm</keyword>
<keyword evidence="4 7" id="KW-0863">Zinc-finger</keyword>
<dbReference type="PANTHER" id="PTHR24103">
    <property type="entry name" value="E3 UBIQUITIN-PROTEIN LIGASE TRIM"/>
    <property type="match status" value="1"/>
</dbReference>
<name>A0A9L0SU61_HORSE</name>
<dbReference type="GO" id="GO:0046596">
    <property type="term" value="P:regulation of viral entry into host cell"/>
    <property type="evidence" value="ECO:0000318"/>
    <property type="project" value="GO_Central"/>
</dbReference>
<comment type="subcellular location">
    <subcellularLocation>
        <location evidence="1">Cytoplasm</location>
    </subcellularLocation>
</comment>
<dbReference type="InterPro" id="IPR013083">
    <property type="entry name" value="Znf_RING/FYVE/PHD"/>
</dbReference>
<evidence type="ECO:0000256" key="3">
    <source>
        <dbReference type="ARBA" id="ARBA00022723"/>
    </source>
</evidence>
<dbReference type="GO" id="GO:0019901">
    <property type="term" value="F:protein kinase binding"/>
    <property type="evidence" value="ECO:0000318"/>
    <property type="project" value="GO_Central"/>
</dbReference>
<evidence type="ECO:0000256" key="5">
    <source>
        <dbReference type="ARBA" id="ARBA00022833"/>
    </source>
</evidence>
<evidence type="ECO:0000256" key="1">
    <source>
        <dbReference type="ARBA" id="ARBA00004496"/>
    </source>
</evidence>
<dbReference type="InterPro" id="IPR050143">
    <property type="entry name" value="TRIM/RBCC"/>
</dbReference>
<dbReference type="GO" id="GO:0043123">
    <property type="term" value="P:positive regulation of canonical NF-kappaB signal transduction"/>
    <property type="evidence" value="ECO:0000318"/>
    <property type="project" value="GO_Central"/>
</dbReference>
<evidence type="ECO:0000259" key="9">
    <source>
        <dbReference type="PROSITE" id="PS50119"/>
    </source>
</evidence>
<organism evidence="10 11">
    <name type="scientific">Equus caballus</name>
    <name type="common">Horse</name>
    <dbReference type="NCBI Taxonomy" id="9796"/>
    <lineage>
        <taxon>Eukaryota</taxon>
        <taxon>Metazoa</taxon>
        <taxon>Chordata</taxon>
        <taxon>Craniata</taxon>
        <taxon>Vertebrata</taxon>
        <taxon>Euteleostomi</taxon>
        <taxon>Mammalia</taxon>
        <taxon>Eutheria</taxon>
        <taxon>Laurasiatheria</taxon>
        <taxon>Perissodactyla</taxon>
        <taxon>Equidae</taxon>
        <taxon>Equus</taxon>
    </lineage>
</organism>
<dbReference type="Ensembl" id="ENSECAT00000116591.1">
    <property type="protein sequence ID" value="ENSECAP00000077773.1"/>
    <property type="gene ID" value="ENSECAG00000045063.1"/>
</dbReference>
<dbReference type="FunFam" id="3.30.40.10:FF:000144">
    <property type="entry name" value="Tripartite motif-containing 5 (Predicted)"/>
    <property type="match status" value="1"/>
</dbReference>
<evidence type="ECO:0000256" key="6">
    <source>
        <dbReference type="ARBA" id="ARBA00023054"/>
    </source>
</evidence>
<dbReference type="Proteomes" id="UP000002281">
    <property type="component" value="Chromosome 7"/>
</dbReference>
<dbReference type="PROSITE" id="PS00518">
    <property type="entry name" value="ZF_RING_1"/>
    <property type="match status" value="1"/>
</dbReference>
<dbReference type="GeneTree" id="ENSGT00940000154647"/>
<dbReference type="InterPro" id="IPR001841">
    <property type="entry name" value="Znf_RING"/>
</dbReference>
<dbReference type="Gene3D" id="3.30.160.60">
    <property type="entry name" value="Classic Zinc Finger"/>
    <property type="match status" value="1"/>
</dbReference>